<comment type="caution">
    <text evidence="1">The sequence shown here is derived from an EMBL/GenBank/DDBJ whole genome shotgun (WGS) entry which is preliminary data.</text>
</comment>
<dbReference type="EMBL" id="LAZR01020325">
    <property type="protein sequence ID" value="KKL89303.1"/>
    <property type="molecule type" value="Genomic_DNA"/>
</dbReference>
<protein>
    <submittedName>
        <fullName evidence="1">Uncharacterized protein</fullName>
    </submittedName>
</protein>
<evidence type="ECO:0000313" key="1">
    <source>
        <dbReference type="EMBL" id="KKL89303.1"/>
    </source>
</evidence>
<gene>
    <name evidence="1" type="ORF">LCGC14_1916080</name>
</gene>
<proteinExistence type="predicted"/>
<organism evidence="1">
    <name type="scientific">marine sediment metagenome</name>
    <dbReference type="NCBI Taxonomy" id="412755"/>
    <lineage>
        <taxon>unclassified sequences</taxon>
        <taxon>metagenomes</taxon>
        <taxon>ecological metagenomes</taxon>
    </lineage>
</organism>
<dbReference type="AlphaFoldDB" id="A0A0F9FT00"/>
<accession>A0A0F9FT00</accession>
<name>A0A0F9FT00_9ZZZZ</name>
<reference evidence="1" key="1">
    <citation type="journal article" date="2015" name="Nature">
        <title>Complex archaea that bridge the gap between prokaryotes and eukaryotes.</title>
        <authorList>
            <person name="Spang A."/>
            <person name="Saw J.H."/>
            <person name="Jorgensen S.L."/>
            <person name="Zaremba-Niedzwiedzka K."/>
            <person name="Martijn J."/>
            <person name="Lind A.E."/>
            <person name="van Eijk R."/>
            <person name="Schleper C."/>
            <person name="Guy L."/>
            <person name="Ettema T.J."/>
        </authorList>
    </citation>
    <scope>NUCLEOTIDE SEQUENCE</scope>
</reference>
<sequence>MIKLIVSRYFVEVEWKHETFEDAAVDAIGQLEEDQSYPVRIVDGDKVLWEQDGHDGPAVEYLREIAVKAGYPE</sequence>